<dbReference type="Proteomes" id="UP000468581">
    <property type="component" value="Unassembled WGS sequence"/>
</dbReference>
<evidence type="ECO:0000313" key="3">
    <source>
        <dbReference type="Proteomes" id="UP000468581"/>
    </source>
</evidence>
<sequence>MKYFSEIQRFPRWIFFLIASSLSTVLIILGSVYARSTSPPEKKEILIAFVVIILFESLAILFITRIKQEVRIDRTGIHYRYPPFKNKEVQIPISKIKNYDCITYSRPQYGYKAGRWAFFVKTPSITTIGISKVIKLTFIDGSTFLIGTKKPSEFIQTLDSLKNRNEET</sequence>
<evidence type="ECO:0008006" key="4">
    <source>
        <dbReference type="Google" id="ProtNLM"/>
    </source>
</evidence>
<evidence type="ECO:0000313" key="2">
    <source>
        <dbReference type="EMBL" id="NER12278.1"/>
    </source>
</evidence>
<accession>A0A6P0UK65</accession>
<keyword evidence="1" id="KW-0472">Membrane</keyword>
<dbReference type="EMBL" id="JAABOO010000001">
    <property type="protein sequence ID" value="NER12278.1"/>
    <property type="molecule type" value="Genomic_DNA"/>
</dbReference>
<evidence type="ECO:0000256" key="1">
    <source>
        <dbReference type="SAM" id="Phobius"/>
    </source>
</evidence>
<keyword evidence="3" id="KW-1185">Reference proteome</keyword>
<feature type="transmembrane region" description="Helical" evidence="1">
    <location>
        <begin position="45"/>
        <end position="64"/>
    </location>
</feature>
<feature type="transmembrane region" description="Helical" evidence="1">
    <location>
        <begin position="12"/>
        <end position="33"/>
    </location>
</feature>
<protein>
    <recommendedName>
        <fullName evidence="4">Bacterial Pleckstrin homology domain-containing protein</fullName>
    </recommendedName>
</protein>
<keyword evidence="1" id="KW-1133">Transmembrane helix</keyword>
<organism evidence="2 3">
    <name type="scientific">Leptobacterium flavescens</name>
    <dbReference type="NCBI Taxonomy" id="472055"/>
    <lineage>
        <taxon>Bacteria</taxon>
        <taxon>Pseudomonadati</taxon>
        <taxon>Bacteroidota</taxon>
        <taxon>Flavobacteriia</taxon>
        <taxon>Flavobacteriales</taxon>
        <taxon>Flavobacteriaceae</taxon>
        <taxon>Leptobacterium</taxon>
    </lineage>
</organism>
<dbReference type="AlphaFoldDB" id="A0A6P0UK65"/>
<dbReference type="RefSeq" id="WP_163605306.1">
    <property type="nucleotide sequence ID" value="NZ_JAABOO010000001.1"/>
</dbReference>
<keyword evidence="1" id="KW-0812">Transmembrane</keyword>
<proteinExistence type="predicted"/>
<comment type="caution">
    <text evidence="2">The sequence shown here is derived from an EMBL/GenBank/DDBJ whole genome shotgun (WGS) entry which is preliminary data.</text>
</comment>
<gene>
    <name evidence="2" type="ORF">GWK08_02380</name>
</gene>
<reference evidence="2 3" key="1">
    <citation type="submission" date="2020-01" db="EMBL/GenBank/DDBJ databases">
        <title>Leptobacterium flavescens.</title>
        <authorList>
            <person name="Wang G."/>
        </authorList>
    </citation>
    <scope>NUCLEOTIDE SEQUENCE [LARGE SCALE GENOMIC DNA]</scope>
    <source>
        <strain evidence="2 3">KCTC 22160</strain>
    </source>
</reference>
<name>A0A6P0UK65_9FLAO</name>